<dbReference type="HOGENOM" id="CLU_1124652_0_0_1"/>
<organism evidence="1 2">
    <name type="scientific">Collybiopsis luxurians FD-317 M1</name>
    <dbReference type="NCBI Taxonomy" id="944289"/>
    <lineage>
        <taxon>Eukaryota</taxon>
        <taxon>Fungi</taxon>
        <taxon>Dikarya</taxon>
        <taxon>Basidiomycota</taxon>
        <taxon>Agaricomycotina</taxon>
        <taxon>Agaricomycetes</taxon>
        <taxon>Agaricomycetidae</taxon>
        <taxon>Agaricales</taxon>
        <taxon>Marasmiineae</taxon>
        <taxon>Omphalotaceae</taxon>
        <taxon>Collybiopsis</taxon>
        <taxon>Collybiopsis luxurians</taxon>
    </lineage>
</organism>
<reference evidence="1 2" key="1">
    <citation type="submission" date="2014-04" db="EMBL/GenBank/DDBJ databases">
        <title>Evolutionary Origins and Diversification of the Mycorrhizal Mutualists.</title>
        <authorList>
            <consortium name="DOE Joint Genome Institute"/>
            <consortium name="Mycorrhizal Genomics Consortium"/>
            <person name="Kohler A."/>
            <person name="Kuo A."/>
            <person name="Nagy L.G."/>
            <person name="Floudas D."/>
            <person name="Copeland A."/>
            <person name="Barry K.W."/>
            <person name="Cichocki N."/>
            <person name="Veneault-Fourrey C."/>
            <person name="LaButti K."/>
            <person name="Lindquist E.A."/>
            <person name="Lipzen A."/>
            <person name="Lundell T."/>
            <person name="Morin E."/>
            <person name="Murat C."/>
            <person name="Riley R."/>
            <person name="Ohm R."/>
            <person name="Sun H."/>
            <person name="Tunlid A."/>
            <person name="Henrissat B."/>
            <person name="Grigoriev I.V."/>
            <person name="Hibbett D.S."/>
            <person name="Martin F."/>
        </authorList>
    </citation>
    <scope>NUCLEOTIDE SEQUENCE [LARGE SCALE GENOMIC DNA]</scope>
    <source>
        <strain evidence="1 2">FD-317 M1</strain>
    </source>
</reference>
<dbReference type="EMBL" id="KN834853">
    <property type="protein sequence ID" value="KIK51835.1"/>
    <property type="molecule type" value="Genomic_DNA"/>
</dbReference>
<protein>
    <submittedName>
        <fullName evidence="1">Uncharacterized protein</fullName>
    </submittedName>
</protein>
<dbReference type="OrthoDB" id="3231188at2759"/>
<gene>
    <name evidence="1" type="ORF">GYMLUDRAFT_180879</name>
</gene>
<evidence type="ECO:0000313" key="2">
    <source>
        <dbReference type="Proteomes" id="UP000053593"/>
    </source>
</evidence>
<dbReference type="AlphaFoldDB" id="A0A0D0ANK2"/>
<keyword evidence="2" id="KW-1185">Reference proteome</keyword>
<feature type="non-terminal residue" evidence="1">
    <location>
        <position position="1"/>
    </location>
</feature>
<dbReference type="Proteomes" id="UP000053593">
    <property type="component" value="Unassembled WGS sequence"/>
</dbReference>
<proteinExistence type="predicted"/>
<feature type="non-terminal residue" evidence="1">
    <location>
        <position position="247"/>
    </location>
</feature>
<evidence type="ECO:0000313" key="1">
    <source>
        <dbReference type="EMBL" id="KIK51835.1"/>
    </source>
</evidence>
<sequence>LRLRIVELEAELALPTCTGKSSRKSAQKADDSVLNHELLVKLGKKYAVMVFPWPKEPIFMVYPDKNGMEPEHPAHFKTIATFEDGLVAELHSYLKDPNLCKLAAEYAPFKSKFLNQVKQGRSSAIYTIRESAHIIFDGIGVLPLTWESKSDSLRRGSSTLQTLLSFPGKSVQDEKEPFSPIHYPDGIKDATKTFLNEYQPKVCFLSGVDFTRLHFLCCQIIWTILFNKRSLMEGRTFNFGSSLVGMQ</sequence>
<accession>A0A0D0ANK2</accession>
<name>A0A0D0ANK2_9AGAR</name>